<gene>
    <name evidence="2" type="ORF">NDU88_001492</name>
</gene>
<comment type="caution">
    <text evidence="2">The sequence shown here is derived from an EMBL/GenBank/DDBJ whole genome shotgun (WGS) entry which is preliminary data.</text>
</comment>
<evidence type="ECO:0000313" key="2">
    <source>
        <dbReference type="EMBL" id="KAJ1081310.1"/>
    </source>
</evidence>
<organism evidence="2 3">
    <name type="scientific">Pleurodeles waltl</name>
    <name type="common">Iberian ribbed newt</name>
    <dbReference type="NCBI Taxonomy" id="8319"/>
    <lineage>
        <taxon>Eukaryota</taxon>
        <taxon>Metazoa</taxon>
        <taxon>Chordata</taxon>
        <taxon>Craniata</taxon>
        <taxon>Vertebrata</taxon>
        <taxon>Euteleostomi</taxon>
        <taxon>Amphibia</taxon>
        <taxon>Batrachia</taxon>
        <taxon>Caudata</taxon>
        <taxon>Salamandroidea</taxon>
        <taxon>Salamandridae</taxon>
        <taxon>Pleurodelinae</taxon>
        <taxon>Pleurodeles</taxon>
    </lineage>
</organism>
<proteinExistence type="predicted"/>
<dbReference type="EMBL" id="JANPWB010000016">
    <property type="protein sequence ID" value="KAJ1081310.1"/>
    <property type="molecule type" value="Genomic_DNA"/>
</dbReference>
<evidence type="ECO:0000256" key="1">
    <source>
        <dbReference type="SAM" id="MobiDB-lite"/>
    </source>
</evidence>
<feature type="region of interest" description="Disordered" evidence="1">
    <location>
        <begin position="1"/>
        <end position="98"/>
    </location>
</feature>
<reference evidence="2" key="1">
    <citation type="journal article" date="2022" name="bioRxiv">
        <title>Sequencing and chromosome-scale assembly of the giantPleurodeles waltlgenome.</title>
        <authorList>
            <person name="Brown T."/>
            <person name="Elewa A."/>
            <person name="Iarovenko S."/>
            <person name="Subramanian E."/>
            <person name="Araus A.J."/>
            <person name="Petzold A."/>
            <person name="Susuki M."/>
            <person name="Suzuki K.-i.T."/>
            <person name="Hayashi T."/>
            <person name="Toyoda A."/>
            <person name="Oliveira C."/>
            <person name="Osipova E."/>
            <person name="Leigh N.D."/>
            <person name="Simon A."/>
            <person name="Yun M.H."/>
        </authorList>
    </citation>
    <scope>NUCLEOTIDE SEQUENCE</scope>
    <source>
        <strain evidence="2">20211129_DDA</strain>
        <tissue evidence="2">Liver</tissue>
    </source>
</reference>
<protein>
    <submittedName>
        <fullName evidence="2">Uncharacterized protein</fullName>
    </submittedName>
</protein>
<evidence type="ECO:0000313" key="3">
    <source>
        <dbReference type="Proteomes" id="UP001066276"/>
    </source>
</evidence>
<feature type="region of interest" description="Disordered" evidence="1">
    <location>
        <begin position="125"/>
        <end position="163"/>
    </location>
</feature>
<dbReference type="AlphaFoldDB" id="A0AAV7KSZ4"/>
<feature type="compositionally biased region" description="Polar residues" evidence="1">
    <location>
        <begin position="139"/>
        <end position="150"/>
    </location>
</feature>
<dbReference type="Proteomes" id="UP001066276">
    <property type="component" value="Chromosome 12"/>
</dbReference>
<feature type="compositionally biased region" description="Low complexity" evidence="1">
    <location>
        <begin position="31"/>
        <end position="47"/>
    </location>
</feature>
<sequence length="163" mass="17101">MYGPQRPLAAHTPPVRWSSHRPLGMPFRAMQSAAGAPQSSRSSGPGRPRVRSAVGHAATQALLTPSSWQGPLASSMGGRAGDPAQRFSEGSPLHSASLSTGPLSLVVIRWPPQYLFLRDQGPSTHAAGAAHISQGRHGPNNSSSRSQGPAQSLRPYPGSWGCR</sequence>
<keyword evidence="3" id="KW-1185">Reference proteome</keyword>
<name>A0AAV7KSZ4_PLEWA</name>
<accession>A0AAV7KSZ4</accession>